<reference evidence="2" key="1">
    <citation type="submission" date="2020-05" db="EMBL/GenBank/DDBJ databases">
        <authorList>
            <person name="Chiriac C."/>
            <person name="Salcher M."/>
            <person name="Ghai R."/>
            <person name="Kavagutti S V."/>
        </authorList>
    </citation>
    <scope>NUCLEOTIDE SEQUENCE</scope>
</reference>
<dbReference type="InterPro" id="IPR050483">
    <property type="entry name" value="CoA-transferase_III_domain"/>
</dbReference>
<dbReference type="AlphaFoldDB" id="A0A6J7I877"/>
<dbReference type="InterPro" id="IPR003673">
    <property type="entry name" value="CoA-Trfase_fam_III"/>
</dbReference>
<proteinExistence type="predicted"/>
<protein>
    <submittedName>
        <fullName evidence="2">Unannotated protein</fullName>
    </submittedName>
</protein>
<dbReference type="InterPro" id="IPR023606">
    <property type="entry name" value="CoA-Trfase_III_dom_1_sf"/>
</dbReference>
<dbReference type="Pfam" id="PF02515">
    <property type="entry name" value="CoA_transf_3"/>
    <property type="match status" value="1"/>
</dbReference>
<accession>A0A6J7I877</accession>
<sequence>MVPDHGAGVLRDLTVLDFTQQLPGPFATALLKSLGARVIKIEPPQGDPSRTLDPEMFDRVNAGKESVTLDLKSESGRTAALGLVQGSDVVVESFRPGVMARLGVDWTACQAVNSRLVYCSISGFGADGPYAHVPVHDLNLMAWGDPSGAHRTSGHIGVPWVDLGTGTTAALSIVAAWVRARDFGVGAKLDVSMLELALSWSRVKPPRSGMEPTYGVFRTCDDHEVVIAVLEDHFWSRLCTALELGDLGQDPALADYSGRVIRAEELHGRVSARIAQLQLSEILSLAQVHDLPITTAHAQADDRAVAQLALAGFGDGGFRLPTRETGHAVGRAPEPGEHTAFIMAEFAAFVGPV</sequence>
<dbReference type="GO" id="GO:0008410">
    <property type="term" value="F:CoA-transferase activity"/>
    <property type="evidence" value="ECO:0007669"/>
    <property type="project" value="TreeGrafter"/>
</dbReference>
<dbReference type="PANTHER" id="PTHR48207:SF3">
    <property type="entry name" value="SUCCINATE--HYDROXYMETHYLGLUTARATE COA-TRANSFERASE"/>
    <property type="match status" value="1"/>
</dbReference>
<evidence type="ECO:0000313" key="2">
    <source>
        <dbReference type="EMBL" id="CAB4926726.1"/>
    </source>
</evidence>
<name>A0A6J7I877_9ZZZZ</name>
<dbReference type="SUPFAM" id="SSF89796">
    <property type="entry name" value="CoA-transferase family III (CaiB/BaiF)"/>
    <property type="match status" value="1"/>
</dbReference>
<dbReference type="Gene3D" id="3.40.50.10540">
    <property type="entry name" value="Crotonobetainyl-coa:carnitine coa-transferase, domain 1"/>
    <property type="match status" value="1"/>
</dbReference>
<evidence type="ECO:0000256" key="1">
    <source>
        <dbReference type="ARBA" id="ARBA00022679"/>
    </source>
</evidence>
<dbReference type="EMBL" id="CAFBNE010000001">
    <property type="protein sequence ID" value="CAB4926726.1"/>
    <property type="molecule type" value="Genomic_DNA"/>
</dbReference>
<organism evidence="2">
    <name type="scientific">freshwater metagenome</name>
    <dbReference type="NCBI Taxonomy" id="449393"/>
    <lineage>
        <taxon>unclassified sequences</taxon>
        <taxon>metagenomes</taxon>
        <taxon>ecological metagenomes</taxon>
    </lineage>
</organism>
<dbReference type="Gene3D" id="3.30.1540.10">
    <property type="entry name" value="formyl-coa transferase, domain 3"/>
    <property type="match status" value="1"/>
</dbReference>
<dbReference type="PANTHER" id="PTHR48207">
    <property type="entry name" value="SUCCINATE--HYDROXYMETHYLGLUTARATE COA-TRANSFERASE"/>
    <property type="match status" value="1"/>
</dbReference>
<keyword evidence="1" id="KW-0808">Transferase</keyword>
<dbReference type="InterPro" id="IPR044855">
    <property type="entry name" value="CoA-Trfase_III_dom3_sf"/>
</dbReference>
<gene>
    <name evidence="2" type="ORF">UFOPK3772_00003</name>
</gene>